<reference evidence="1" key="1">
    <citation type="submission" date="2018-05" db="EMBL/GenBank/DDBJ databases">
        <authorList>
            <person name="Lanie J.A."/>
            <person name="Ng W.-L."/>
            <person name="Kazmierczak K.M."/>
            <person name="Andrzejewski T.M."/>
            <person name="Davidsen T.M."/>
            <person name="Wayne K.J."/>
            <person name="Tettelin H."/>
            <person name="Glass J.I."/>
            <person name="Rusch D."/>
            <person name="Podicherti R."/>
            <person name="Tsui H.-C.T."/>
            <person name="Winkler M.E."/>
        </authorList>
    </citation>
    <scope>NUCLEOTIDE SEQUENCE</scope>
</reference>
<protein>
    <submittedName>
        <fullName evidence="1">Uncharacterized protein</fullName>
    </submittedName>
</protein>
<evidence type="ECO:0000313" key="1">
    <source>
        <dbReference type="EMBL" id="SVE26150.1"/>
    </source>
</evidence>
<name>A0A383C2B0_9ZZZZ</name>
<feature type="non-terminal residue" evidence="1">
    <location>
        <position position="22"/>
    </location>
</feature>
<dbReference type="EMBL" id="UINC01205122">
    <property type="protein sequence ID" value="SVE26150.1"/>
    <property type="molecule type" value="Genomic_DNA"/>
</dbReference>
<organism evidence="1">
    <name type="scientific">marine metagenome</name>
    <dbReference type="NCBI Taxonomy" id="408172"/>
    <lineage>
        <taxon>unclassified sequences</taxon>
        <taxon>metagenomes</taxon>
        <taxon>ecological metagenomes</taxon>
    </lineage>
</organism>
<gene>
    <name evidence="1" type="ORF">METZ01_LOCUS479004</name>
</gene>
<sequence length="22" mass="2479">MARLTDSEIMEMIAGLPDWSVL</sequence>
<accession>A0A383C2B0</accession>
<proteinExistence type="predicted"/>
<dbReference type="AlphaFoldDB" id="A0A383C2B0"/>